<accession>A0A1V0UPC1</accession>
<dbReference type="Pfam" id="PF17881">
    <property type="entry name" value="TseB"/>
    <property type="match status" value="1"/>
</dbReference>
<protein>
    <recommendedName>
        <fullName evidence="1">Cell wall elongation regulator TseB-like domain-containing protein</fullName>
    </recommendedName>
</protein>
<dbReference type="InterPro" id="IPR041401">
    <property type="entry name" value="TseB-like_dom"/>
</dbReference>
<dbReference type="RefSeq" id="WP_023482691.1">
    <property type="nucleotide sequence ID" value="NZ_CP019794.1"/>
</dbReference>
<dbReference type="SUPFAM" id="SSF54403">
    <property type="entry name" value="Cystatin/monellin"/>
    <property type="match status" value="2"/>
</dbReference>
<dbReference type="GeneID" id="64218416"/>
<dbReference type="Proteomes" id="UP000192727">
    <property type="component" value="Chromosome"/>
</dbReference>
<feature type="domain" description="Cell wall elongation regulator TseB-like" evidence="1">
    <location>
        <begin position="26"/>
        <end position="69"/>
    </location>
</feature>
<evidence type="ECO:0000259" key="1">
    <source>
        <dbReference type="Pfam" id="PF17881"/>
    </source>
</evidence>
<dbReference type="InterPro" id="IPR046350">
    <property type="entry name" value="Cystatin_sf"/>
</dbReference>
<evidence type="ECO:0000313" key="3">
    <source>
        <dbReference type="Proteomes" id="UP000192727"/>
    </source>
</evidence>
<evidence type="ECO:0000313" key="2">
    <source>
        <dbReference type="EMBL" id="ARF66977.1"/>
    </source>
</evidence>
<sequence>MLMTIVFVVTRFYMNIQTEHWNEKTKAVEAAYAKTVLTKADKVTPFHGTSSYQIVYGQDKLGNPVIVWVGENGEVHTERADQNYTEQQVRNEVSKKHEGAEILRINAGKLKDEYVWEVFYSVKDNKTKRYYYDYYKFADGTFIDTYTLSLQ</sequence>
<name>A0A1V0UPC1_9BACL</name>
<dbReference type="Gene3D" id="3.10.450.40">
    <property type="match status" value="2"/>
</dbReference>
<proteinExistence type="predicted"/>
<gene>
    <name evidence="2" type="ORF">B7C51_02915</name>
</gene>
<dbReference type="AlphaFoldDB" id="A0A1V0UPC1"/>
<dbReference type="EMBL" id="CP020557">
    <property type="protein sequence ID" value="ARF66977.1"/>
    <property type="molecule type" value="Genomic_DNA"/>
</dbReference>
<organism evidence="2 3">
    <name type="scientific">Paenibacillus larvae subsp. pulvifaciens</name>
    <dbReference type="NCBI Taxonomy" id="1477"/>
    <lineage>
        <taxon>Bacteria</taxon>
        <taxon>Bacillati</taxon>
        <taxon>Bacillota</taxon>
        <taxon>Bacilli</taxon>
        <taxon>Bacillales</taxon>
        <taxon>Paenibacillaceae</taxon>
        <taxon>Paenibacillus</taxon>
    </lineage>
</organism>
<reference evidence="2 3" key="1">
    <citation type="submission" date="2017-03" db="EMBL/GenBank/DDBJ databases">
        <title>Paenibacillus larvae genome sequencing.</title>
        <authorList>
            <person name="Dingman D.W."/>
        </authorList>
    </citation>
    <scope>NUCLEOTIDE SEQUENCE [LARGE SCALE GENOMIC DNA]</scope>
    <source>
        <strain evidence="2 3">SAG 10367</strain>
    </source>
</reference>